<feature type="region of interest" description="Disordered" evidence="1">
    <location>
        <begin position="132"/>
        <end position="151"/>
    </location>
</feature>
<evidence type="ECO:0000313" key="2">
    <source>
        <dbReference type="EMBL" id="ERN02276.1"/>
    </source>
</evidence>
<dbReference type="Proteomes" id="UP000017836">
    <property type="component" value="Unassembled WGS sequence"/>
</dbReference>
<dbReference type="EMBL" id="KI394648">
    <property type="protein sequence ID" value="ERN02276.1"/>
    <property type="molecule type" value="Genomic_DNA"/>
</dbReference>
<accession>W1P3X9</accession>
<feature type="compositionally biased region" description="Polar residues" evidence="1">
    <location>
        <begin position="132"/>
        <end position="141"/>
    </location>
</feature>
<organism evidence="2 3">
    <name type="scientific">Amborella trichopoda</name>
    <dbReference type="NCBI Taxonomy" id="13333"/>
    <lineage>
        <taxon>Eukaryota</taxon>
        <taxon>Viridiplantae</taxon>
        <taxon>Streptophyta</taxon>
        <taxon>Embryophyta</taxon>
        <taxon>Tracheophyta</taxon>
        <taxon>Spermatophyta</taxon>
        <taxon>Magnoliopsida</taxon>
        <taxon>Amborellales</taxon>
        <taxon>Amborellaceae</taxon>
        <taxon>Amborella</taxon>
    </lineage>
</organism>
<sequence length="351" mass="39060">MHCPTIPGAHNWLDKLRSSKGFPLDNGLNLENFLKSSSPSPNPNFSGDVSPPLLCHSPENSLNLINASGFSATKRDPGAWFDIMTDVLSDLFNMEGSYDFRRLRDSRDRKNGRKQSRPRICALSAEELPNFSARNNADNNSGVGGGSRDDADVDISSCSRTEVTVIDTSIATWKSEKVIYRKAHVWKVRERKGNSCGKGRGGESLVLKKRRLGQNKKGQDGVGISASTECLDDQDRRFQRRQICLASPEAEKKQAFSSISNAGNLVYLNKDWCEDGSVDVLVVIWWAIGKRENNGEALATYYKGLVSLPIYLVSMLLVRDQVCSNVLKPRTRNGFSDVLIHWFSEPALLFK</sequence>
<dbReference type="AlphaFoldDB" id="W1P3X9"/>
<proteinExistence type="predicted"/>
<evidence type="ECO:0000313" key="3">
    <source>
        <dbReference type="Proteomes" id="UP000017836"/>
    </source>
</evidence>
<keyword evidence="3" id="KW-1185">Reference proteome</keyword>
<gene>
    <name evidence="2" type="ORF">AMTR_s00084p00030860</name>
</gene>
<dbReference type="HOGENOM" id="CLU_790731_0_0_1"/>
<protein>
    <submittedName>
        <fullName evidence="2">Uncharacterized protein</fullName>
    </submittedName>
</protein>
<dbReference type="PANTHER" id="PTHR37258">
    <property type="entry name" value="FANTOM PROTEIN"/>
    <property type="match status" value="1"/>
</dbReference>
<evidence type="ECO:0000256" key="1">
    <source>
        <dbReference type="SAM" id="MobiDB-lite"/>
    </source>
</evidence>
<name>W1P3X9_AMBTC</name>
<dbReference type="PANTHER" id="PTHR37258:SF1">
    <property type="entry name" value="FANTOM PROTEIN"/>
    <property type="match status" value="1"/>
</dbReference>
<reference evidence="3" key="1">
    <citation type="journal article" date="2013" name="Science">
        <title>The Amborella genome and the evolution of flowering plants.</title>
        <authorList>
            <consortium name="Amborella Genome Project"/>
        </authorList>
    </citation>
    <scope>NUCLEOTIDE SEQUENCE [LARGE SCALE GENOMIC DNA]</scope>
</reference>
<dbReference type="Gramene" id="ERN02276">
    <property type="protein sequence ID" value="ERN02276"/>
    <property type="gene ID" value="AMTR_s00084p00030860"/>
</dbReference>
<dbReference type="eggNOG" id="ENOG502RZPQ">
    <property type="taxonomic scope" value="Eukaryota"/>
</dbReference>